<dbReference type="STRING" id="1184609.KILIM_017_00760"/>
<dbReference type="PROSITE" id="PS52050">
    <property type="entry name" value="WYL"/>
    <property type="match status" value="1"/>
</dbReference>
<accession>K6W7R1</accession>
<dbReference type="SUPFAM" id="SSF46785">
    <property type="entry name" value="Winged helix' DNA-binding domain"/>
    <property type="match status" value="1"/>
</dbReference>
<dbReference type="PANTHER" id="PTHR34580">
    <property type="match status" value="1"/>
</dbReference>
<dbReference type="RefSeq" id="WP_006591762.1">
    <property type="nucleotide sequence ID" value="NZ_BAHD01000017.1"/>
</dbReference>
<dbReference type="InterPro" id="IPR001034">
    <property type="entry name" value="DeoR_HTH"/>
</dbReference>
<keyword evidence="2" id="KW-0804">Transcription</keyword>
<dbReference type="Gene3D" id="1.10.10.10">
    <property type="entry name" value="Winged helix-like DNA-binding domain superfamily/Winged helix DNA-binding domain"/>
    <property type="match status" value="1"/>
</dbReference>
<protein>
    <submittedName>
        <fullName evidence="5">Putative DeoR family transcriptional regulator</fullName>
    </submittedName>
</protein>
<feature type="domain" description="HTH deoR-type" evidence="4">
    <location>
        <begin position="7"/>
        <end position="65"/>
    </location>
</feature>
<feature type="compositionally biased region" description="Low complexity" evidence="3">
    <location>
        <begin position="196"/>
        <end position="211"/>
    </location>
</feature>
<dbReference type="PIRSF" id="PIRSF016838">
    <property type="entry name" value="PafC"/>
    <property type="match status" value="1"/>
</dbReference>
<dbReference type="GO" id="GO:0003700">
    <property type="term" value="F:DNA-binding transcription factor activity"/>
    <property type="evidence" value="ECO:0007669"/>
    <property type="project" value="InterPro"/>
</dbReference>
<dbReference type="EMBL" id="BAHD01000017">
    <property type="protein sequence ID" value="GAB95230.1"/>
    <property type="molecule type" value="Genomic_DNA"/>
</dbReference>
<name>K6W7R1_9MICO</name>
<dbReference type="PANTHER" id="PTHR34580:SF3">
    <property type="entry name" value="PROTEIN PAFB"/>
    <property type="match status" value="1"/>
</dbReference>
<dbReference type="eggNOG" id="COG2378">
    <property type="taxonomic scope" value="Bacteria"/>
</dbReference>
<gene>
    <name evidence="5" type="ORF">KILIM_017_00760</name>
</gene>
<dbReference type="OrthoDB" id="8555652at2"/>
<feature type="region of interest" description="Disordered" evidence="3">
    <location>
        <begin position="196"/>
        <end position="216"/>
    </location>
</feature>
<dbReference type="InterPro" id="IPR036390">
    <property type="entry name" value="WH_DNA-bd_sf"/>
</dbReference>
<evidence type="ECO:0000313" key="6">
    <source>
        <dbReference type="Proteomes" id="UP000008366"/>
    </source>
</evidence>
<evidence type="ECO:0000256" key="3">
    <source>
        <dbReference type="SAM" id="MobiDB-lite"/>
    </source>
</evidence>
<evidence type="ECO:0000256" key="2">
    <source>
        <dbReference type="ARBA" id="ARBA00023163"/>
    </source>
</evidence>
<dbReference type="InterPro" id="IPR013196">
    <property type="entry name" value="HTH_11"/>
</dbReference>
<sequence length="363" mass="38889">MTETTDSTVRLLRLLELLQQHAVWTGPELADRLEVSVRGVRRDVARLRTLGYPVHSERGLGGGYRLAAGKAMPPLVLDDEEAVAVAVSLSLAAGGTVSGVEESAARALAKLDQVVPKRLRERIDAVRASTVRVGSGTAPVDAALLTTLARACRDRVQARFSYRAASRSQNGTGSSDVTATAGGPVAETSAAAGSAAAGSVADSGVGKGAASPEAERRVEPVRLVATGRRWYLFAYDLDREDWRVFRLDRMSQVHATTWRYQPRADTPDAIEHVSAGISRRAYRHEAVVRVHADCQQVRDQFGPTVASVEADGPDACLLRTGADDLRTVAAYLAFLPWDFEALAPPELSTALRDVADRLQAAGR</sequence>
<dbReference type="InterPro" id="IPR051534">
    <property type="entry name" value="CBASS_pafABC_assoc_protein"/>
</dbReference>
<keyword evidence="6" id="KW-1185">Reference proteome</keyword>
<evidence type="ECO:0000256" key="1">
    <source>
        <dbReference type="ARBA" id="ARBA00023015"/>
    </source>
</evidence>
<evidence type="ECO:0000259" key="4">
    <source>
        <dbReference type="PROSITE" id="PS51000"/>
    </source>
</evidence>
<dbReference type="InterPro" id="IPR057727">
    <property type="entry name" value="WCX_dom"/>
</dbReference>
<reference evidence="5 6" key="1">
    <citation type="submission" date="2012-08" db="EMBL/GenBank/DDBJ databases">
        <title>Whole genome shotgun sequence of Kineosphaera limosa NBRC 100340.</title>
        <authorList>
            <person name="Yoshida I."/>
            <person name="Isaki S."/>
            <person name="Hosoyama A."/>
            <person name="Tsuchikane K."/>
            <person name="Katsumata H."/>
            <person name="Ando Y."/>
            <person name="Ohji S."/>
            <person name="Hamada M."/>
            <person name="Tamura T."/>
            <person name="Yamazoe A."/>
            <person name="Yamazaki S."/>
            <person name="Fujita N."/>
        </authorList>
    </citation>
    <scope>NUCLEOTIDE SEQUENCE [LARGE SCALE GENOMIC DNA]</scope>
    <source>
        <strain evidence="5 6">NBRC 100340</strain>
    </source>
</reference>
<dbReference type="InterPro" id="IPR026881">
    <property type="entry name" value="WYL_dom"/>
</dbReference>
<dbReference type="Pfam" id="PF08279">
    <property type="entry name" value="HTH_11"/>
    <property type="match status" value="1"/>
</dbReference>
<proteinExistence type="predicted"/>
<dbReference type="InterPro" id="IPR036388">
    <property type="entry name" value="WH-like_DNA-bd_sf"/>
</dbReference>
<dbReference type="PROSITE" id="PS51000">
    <property type="entry name" value="HTH_DEOR_2"/>
    <property type="match status" value="1"/>
</dbReference>
<dbReference type="Pfam" id="PF13280">
    <property type="entry name" value="WYL"/>
    <property type="match status" value="1"/>
</dbReference>
<dbReference type="Pfam" id="PF25583">
    <property type="entry name" value="WCX"/>
    <property type="match status" value="1"/>
</dbReference>
<dbReference type="Proteomes" id="UP000008366">
    <property type="component" value="Unassembled WGS sequence"/>
</dbReference>
<dbReference type="AlphaFoldDB" id="K6W7R1"/>
<dbReference type="InterPro" id="IPR028349">
    <property type="entry name" value="PafC-like"/>
</dbReference>
<evidence type="ECO:0000313" key="5">
    <source>
        <dbReference type="EMBL" id="GAB95230.1"/>
    </source>
</evidence>
<comment type="caution">
    <text evidence="5">The sequence shown here is derived from an EMBL/GenBank/DDBJ whole genome shotgun (WGS) entry which is preliminary data.</text>
</comment>
<organism evidence="5 6">
    <name type="scientific">Kineosphaera limosa NBRC 100340</name>
    <dbReference type="NCBI Taxonomy" id="1184609"/>
    <lineage>
        <taxon>Bacteria</taxon>
        <taxon>Bacillati</taxon>
        <taxon>Actinomycetota</taxon>
        <taxon>Actinomycetes</taxon>
        <taxon>Micrococcales</taxon>
        <taxon>Dermatophilaceae</taxon>
        <taxon>Kineosphaera</taxon>
    </lineage>
</organism>
<keyword evidence="1" id="KW-0805">Transcription regulation</keyword>